<dbReference type="AlphaFoldDB" id="A0A096BFF2"/>
<gene>
    <name evidence="3" type="ORF">Y919_11335</name>
</gene>
<evidence type="ECO:0000313" key="3">
    <source>
        <dbReference type="EMBL" id="KGG79557.1"/>
    </source>
</evidence>
<dbReference type="Pfam" id="PF00561">
    <property type="entry name" value="Abhydrolase_1"/>
    <property type="match status" value="1"/>
</dbReference>
<name>A0A096BFF2_9FIRM</name>
<evidence type="ECO:0000259" key="2">
    <source>
        <dbReference type="Pfam" id="PF00561"/>
    </source>
</evidence>
<dbReference type="InterPro" id="IPR050266">
    <property type="entry name" value="AB_hydrolase_sf"/>
</dbReference>
<protein>
    <submittedName>
        <fullName evidence="3">Alpha/beta hydrolase</fullName>
    </submittedName>
</protein>
<accession>A0A096BFF2</accession>
<dbReference type="RefSeq" id="WP_035164887.1">
    <property type="nucleotide sequence ID" value="NZ_AZTB01000083.1"/>
</dbReference>
<dbReference type="GO" id="GO:0016787">
    <property type="term" value="F:hydrolase activity"/>
    <property type="evidence" value="ECO:0007669"/>
    <property type="project" value="UniProtKB-KW"/>
</dbReference>
<keyword evidence="1 3" id="KW-0378">Hydrolase</keyword>
<organism evidence="3 4">
    <name type="scientific">Caloranaerobacter azorensis H53214</name>
    <dbReference type="NCBI Taxonomy" id="1156417"/>
    <lineage>
        <taxon>Bacteria</taxon>
        <taxon>Bacillati</taxon>
        <taxon>Bacillota</taxon>
        <taxon>Tissierellia</taxon>
        <taxon>Tissierellales</taxon>
        <taxon>Thermohalobacteraceae</taxon>
        <taxon>Caloranaerobacter</taxon>
    </lineage>
</organism>
<evidence type="ECO:0000256" key="1">
    <source>
        <dbReference type="ARBA" id="ARBA00022801"/>
    </source>
</evidence>
<sequence>MKIDIDGLTINYKCEGEGKNVLLLHGWGGNVDSFLPVFNHLKNKFRVYAIDFPGFGESQQPNEVWGVYDYARLTKKFIDKMNMKEVILIGHSFGGRVSIVLANKYPELIKKMILVDSAGLIPRRTLKYYIKVYMFKTLKFLYRLLFFWKDKEKAMEKFYKKFGSKDYRQAGNMRKILVKVVNEDLKPLLKGIKASTLLIWGENDEATPVYMGKIMEKEIEDSGLVILKNAGHFSYLDQYNRFIVIVDKFLEESGLNE</sequence>
<dbReference type="InterPro" id="IPR000073">
    <property type="entry name" value="AB_hydrolase_1"/>
</dbReference>
<dbReference type="Proteomes" id="UP000029622">
    <property type="component" value="Unassembled WGS sequence"/>
</dbReference>
<comment type="caution">
    <text evidence="3">The sequence shown here is derived from an EMBL/GenBank/DDBJ whole genome shotgun (WGS) entry which is preliminary data.</text>
</comment>
<reference evidence="3 4" key="1">
    <citation type="submission" date="2013-12" db="EMBL/GenBank/DDBJ databases">
        <title>Draft genome sequence of Caloranaerobacter sp. H53214.</title>
        <authorList>
            <person name="Jiang L.J."/>
            <person name="Shao Z.Z."/>
            <person name="Long M.N."/>
        </authorList>
    </citation>
    <scope>NUCLEOTIDE SEQUENCE [LARGE SCALE GENOMIC DNA]</scope>
    <source>
        <strain evidence="3 4">H53214</strain>
    </source>
</reference>
<dbReference type="Gene3D" id="3.40.50.1820">
    <property type="entry name" value="alpha/beta hydrolase"/>
    <property type="match status" value="1"/>
</dbReference>
<dbReference type="InterPro" id="IPR029058">
    <property type="entry name" value="AB_hydrolase_fold"/>
</dbReference>
<dbReference type="PANTHER" id="PTHR43798">
    <property type="entry name" value="MONOACYLGLYCEROL LIPASE"/>
    <property type="match status" value="1"/>
</dbReference>
<dbReference type="EMBL" id="AZTB01000083">
    <property type="protein sequence ID" value="KGG79557.1"/>
    <property type="molecule type" value="Genomic_DNA"/>
</dbReference>
<dbReference type="STRING" id="1156417.Y919_11335"/>
<evidence type="ECO:0000313" key="4">
    <source>
        <dbReference type="Proteomes" id="UP000029622"/>
    </source>
</evidence>
<dbReference type="GO" id="GO:0016020">
    <property type="term" value="C:membrane"/>
    <property type="evidence" value="ECO:0007669"/>
    <property type="project" value="TreeGrafter"/>
</dbReference>
<dbReference type="PRINTS" id="PR00111">
    <property type="entry name" value="ABHYDROLASE"/>
</dbReference>
<feature type="domain" description="AB hydrolase-1" evidence="2">
    <location>
        <begin position="20"/>
        <end position="237"/>
    </location>
</feature>
<dbReference type="PANTHER" id="PTHR43798:SF31">
    <property type="entry name" value="AB HYDROLASE SUPERFAMILY PROTEIN YCLE"/>
    <property type="match status" value="1"/>
</dbReference>
<proteinExistence type="predicted"/>
<dbReference type="SUPFAM" id="SSF53474">
    <property type="entry name" value="alpha/beta-Hydrolases"/>
    <property type="match status" value="1"/>
</dbReference>